<evidence type="ECO:0000313" key="3">
    <source>
        <dbReference type="EMBL" id="KHO01639.1"/>
    </source>
</evidence>
<evidence type="ECO:0000313" key="4">
    <source>
        <dbReference type="Proteomes" id="UP000030816"/>
    </source>
</evidence>
<evidence type="ECO:0000256" key="1">
    <source>
        <dbReference type="SAM" id="MobiDB-lite"/>
    </source>
</evidence>
<dbReference type="Proteomes" id="UP000030816">
    <property type="component" value="Unassembled WGS sequence"/>
</dbReference>
<organism evidence="3 4">
    <name type="scientific">Metarhizium album (strain ARSEF 1941)</name>
    <dbReference type="NCBI Taxonomy" id="1081103"/>
    <lineage>
        <taxon>Eukaryota</taxon>
        <taxon>Fungi</taxon>
        <taxon>Dikarya</taxon>
        <taxon>Ascomycota</taxon>
        <taxon>Pezizomycotina</taxon>
        <taxon>Sordariomycetes</taxon>
        <taxon>Hypocreomycetidae</taxon>
        <taxon>Hypocreales</taxon>
        <taxon>Clavicipitaceae</taxon>
        <taxon>Metarhizium</taxon>
    </lineage>
</organism>
<dbReference type="AlphaFoldDB" id="A0A0B2X5I1"/>
<dbReference type="HOGENOM" id="CLU_1865566_0_0_1"/>
<dbReference type="RefSeq" id="XP_040682704.1">
    <property type="nucleotide sequence ID" value="XM_040819439.1"/>
</dbReference>
<reference evidence="3 4" key="1">
    <citation type="journal article" date="2014" name="Proc. Natl. Acad. Sci. U.S.A.">
        <title>Trajectory and genomic determinants of fungal-pathogen speciation and host adaptation.</title>
        <authorList>
            <person name="Hu X."/>
            <person name="Xiao G."/>
            <person name="Zheng P."/>
            <person name="Shang Y."/>
            <person name="Su Y."/>
            <person name="Zhang X."/>
            <person name="Liu X."/>
            <person name="Zhan S."/>
            <person name="St Leger R.J."/>
            <person name="Wang C."/>
        </authorList>
    </citation>
    <scope>NUCLEOTIDE SEQUENCE [LARGE SCALE GENOMIC DNA]</scope>
    <source>
        <strain evidence="3 4">ARSEF 1941</strain>
    </source>
</reference>
<sequence length="137" mass="13219">MRTTATLSAILAASAFTRAQSIATEPQVTSTAVVLPPLSTGNTISHGNETTGTGTIECSAIPFSNTSTVSAPPVPSTNSSGILPPGTGTGGSGLPPLPTSSTPAGPTAGPTSGATLATTQNSWLAAGIAVFVASLVL</sequence>
<gene>
    <name evidence="3" type="ORF">MAM_00640</name>
</gene>
<feature type="compositionally biased region" description="Polar residues" evidence="1">
    <location>
        <begin position="67"/>
        <end position="81"/>
    </location>
</feature>
<dbReference type="GeneID" id="63735095"/>
<feature type="region of interest" description="Disordered" evidence="1">
    <location>
        <begin position="67"/>
        <end position="114"/>
    </location>
</feature>
<feature type="compositionally biased region" description="Low complexity" evidence="1">
    <location>
        <begin position="99"/>
        <end position="114"/>
    </location>
</feature>
<accession>A0A0B2X5I1</accession>
<keyword evidence="4" id="KW-1185">Reference proteome</keyword>
<dbReference type="OrthoDB" id="4941498at2759"/>
<keyword evidence="2" id="KW-0732">Signal</keyword>
<evidence type="ECO:0000256" key="2">
    <source>
        <dbReference type="SAM" id="SignalP"/>
    </source>
</evidence>
<protein>
    <submittedName>
        <fullName evidence="3">Uncharacterized protein</fullName>
    </submittedName>
</protein>
<name>A0A0B2X5I1_METAS</name>
<comment type="caution">
    <text evidence="3">The sequence shown here is derived from an EMBL/GenBank/DDBJ whole genome shotgun (WGS) entry which is preliminary data.</text>
</comment>
<dbReference type="EMBL" id="AZHE01000001">
    <property type="protein sequence ID" value="KHO01639.1"/>
    <property type="molecule type" value="Genomic_DNA"/>
</dbReference>
<proteinExistence type="predicted"/>
<feature type="signal peptide" evidence="2">
    <location>
        <begin position="1"/>
        <end position="19"/>
    </location>
</feature>
<feature type="chain" id="PRO_5002081875" evidence="2">
    <location>
        <begin position="20"/>
        <end position="137"/>
    </location>
</feature>